<dbReference type="EMBL" id="JAMFMB010000019">
    <property type="protein sequence ID" value="MCL6284824.1"/>
    <property type="molecule type" value="Genomic_DNA"/>
</dbReference>
<accession>A0ABT0Q7I0</accession>
<proteinExistence type="predicted"/>
<reference evidence="1" key="1">
    <citation type="submission" date="2022-05" db="EMBL/GenBank/DDBJ databases">
        <authorList>
            <person name="Park J.-S."/>
        </authorList>
    </citation>
    <scope>NUCLEOTIDE SEQUENCE</scope>
    <source>
        <strain evidence="1">2012CJ41-6</strain>
    </source>
</reference>
<gene>
    <name evidence="1" type="ORF">M3P21_14920</name>
</gene>
<dbReference type="RefSeq" id="WP_249711050.1">
    <property type="nucleotide sequence ID" value="NZ_JAMFMB010000019.1"/>
</dbReference>
<keyword evidence="2" id="KW-1185">Reference proteome</keyword>
<protein>
    <submittedName>
        <fullName evidence="1">Uncharacterized protein</fullName>
    </submittedName>
</protein>
<organism evidence="1 2">
    <name type="scientific">Ruegeria spongiae</name>
    <dbReference type="NCBI Taxonomy" id="2942209"/>
    <lineage>
        <taxon>Bacteria</taxon>
        <taxon>Pseudomonadati</taxon>
        <taxon>Pseudomonadota</taxon>
        <taxon>Alphaproteobacteria</taxon>
        <taxon>Rhodobacterales</taxon>
        <taxon>Roseobacteraceae</taxon>
        <taxon>Ruegeria</taxon>
    </lineage>
</organism>
<name>A0ABT0Q7I0_9RHOB</name>
<sequence>MSAHLDPEDTLSEPTWIRVPAKALVTGWGLFGLAQSALFWSIAYPAVSTICALRQTSPDDEETPEG</sequence>
<comment type="caution">
    <text evidence="1">The sequence shown here is derived from an EMBL/GenBank/DDBJ whole genome shotgun (WGS) entry which is preliminary data.</text>
</comment>
<dbReference type="Proteomes" id="UP001203880">
    <property type="component" value="Unassembled WGS sequence"/>
</dbReference>
<evidence type="ECO:0000313" key="2">
    <source>
        <dbReference type="Proteomes" id="UP001203880"/>
    </source>
</evidence>
<evidence type="ECO:0000313" key="1">
    <source>
        <dbReference type="EMBL" id="MCL6284824.1"/>
    </source>
</evidence>